<keyword evidence="1 4" id="KW-0808">Transferase</keyword>
<dbReference type="CDD" id="cd04301">
    <property type="entry name" value="NAT_SF"/>
    <property type="match status" value="1"/>
</dbReference>
<evidence type="ECO:0000313" key="4">
    <source>
        <dbReference type="EMBL" id="MCY4726419.1"/>
    </source>
</evidence>
<dbReference type="InterPro" id="IPR050832">
    <property type="entry name" value="Bact_Acetyltransf"/>
</dbReference>
<dbReference type="Pfam" id="PF13523">
    <property type="entry name" value="Acetyltransf_8"/>
    <property type="match status" value="1"/>
</dbReference>
<keyword evidence="2 4" id="KW-0012">Acyltransferase</keyword>
<dbReference type="InterPro" id="IPR000182">
    <property type="entry name" value="GNAT_dom"/>
</dbReference>
<dbReference type="PROSITE" id="PS51186">
    <property type="entry name" value="GNAT"/>
    <property type="match status" value="1"/>
</dbReference>
<organism evidence="4 5">
    <name type="scientific">Nocardioides pini</name>
    <dbReference type="NCBI Taxonomy" id="2975053"/>
    <lineage>
        <taxon>Bacteria</taxon>
        <taxon>Bacillati</taxon>
        <taxon>Actinomycetota</taxon>
        <taxon>Actinomycetes</taxon>
        <taxon>Propionibacteriales</taxon>
        <taxon>Nocardioidaceae</taxon>
        <taxon>Nocardioides</taxon>
    </lineage>
</organism>
<dbReference type="RefSeq" id="WP_268111286.1">
    <property type="nucleotide sequence ID" value="NZ_JAPPUX010000002.1"/>
</dbReference>
<dbReference type="EC" id="2.3.1.-" evidence="4"/>
<evidence type="ECO:0000256" key="1">
    <source>
        <dbReference type="ARBA" id="ARBA00022679"/>
    </source>
</evidence>
<evidence type="ECO:0000256" key="2">
    <source>
        <dbReference type="ARBA" id="ARBA00023315"/>
    </source>
</evidence>
<dbReference type="GO" id="GO:0016746">
    <property type="term" value="F:acyltransferase activity"/>
    <property type="evidence" value="ECO:0007669"/>
    <property type="project" value="UniProtKB-KW"/>
</dbReference>
<dbReference type="PANTHER" id="PTHR43877">
    <property type="entry name" value="AMINOALKYLPHOSPHONATE N-ACETYLTRANSFERASE-RELATED-RELATED"/>
    <property type="match status" value="1"/>
</dbReference>
<dbReference type="Proteomes" id="UP001074726">
    <property type="component" value="Unassembled WGS sequence"/>
</dbReference>
<dbReference type="EMBL" id="JAPPUX010000002">
    <property type="protein sequence ID" value="MCY4726419.1"/>
    <property type="molecule type" value="Genomic_DNA"/>
</dbReference>
<dbReference type="SUPFAM" id="SSF55729">
    <property type="entry name" value="Acyl-CoA N-acyltransferases (Nat)"/>
    <property type="match status" value="1"/>
</dbReference>
<keyword evidence="5" id="KW-1185">Reference proteome</keyword>
<comment type="caution">
    <text evidence="4">The sequence shown here is derived from an EMBL/GenBank/DDBJ whole genome shotgun (WGS) entry which is preliminary data.</text>
</comment>
<protein>
    <submittedName>
        <fullName evidence="4">GNAT family N-acetyltransferase</fullName>
        <ecNumber evidence="4">2.3.1.-</ecNumber>
    </submittedName>
</protein>
<dbReference type="Gene3D" id="3.40.630.30">
    <property type="match status" value="1"/>
</dbReference>
<gene>
    <name evidence="4" type="ORF">NYO98_09020</name>
</gene>
<sequence>MDQHRPFPHAVEAAAGVRLRLAQDDDAETIAGWTQAPEVHRRWGGRAIDVDEVRASYTGRRSPQVVAYVVCDRGGPVGYAQAWQRSDRCGIDMFIAAHAQGRGVGSAAGRALAEELTAAGWVPLTVDPALDNTRAIDAWRAAGFVETGDPAYDGGELVQLMTFVP</sequence>
<feature type="domain" description="N-acetyltransferase" evidence="3">
    <location>
        <begin position="17"/>
        <end position="162"/>
    </location>
</feature>
<evidence type="ECO:0000313" key="5">
    <source>
        <dbReference type="Proteomes" id="UP001074726"/>
    </source>
</evidence>
<dbReference type="InterPro" id="IPR016181">
    <property type="entry name" value="Acyl_CoA_acyltransferase"/>
</dbReference>
<name>A0ABT4CEN1_9ACTN</name>
<accession>A0ABT4CEN1</accession>
<proteinExistence type="predicted"/>
<reference evidence="4" key="1">
    <citation type="submission" date="2022-08" db="EMBL/GenBank/DDBJ databases">
        <title>Genome sequencing of Nocardioides sp. STR2.</title>
        <authorList>
            <person name="So Y."/>
        </authorList>
    </citation>
    <scope>NUCLEOTIDE SEQUENCE</scope>
    <source>
        <strain evidence="4">STR2</strain>
    </source>
</reference>
<evidence type="ECO:0000259" key="3">
    <source>
        <dbReference type="PROSITE" id="PS51186"/>
    </source>
</evidence>